<dbReference type="PANTHER" id="PTHR45036:SF1">
    <property type="entry name" value="METHYLTRANSFERASE LIKE 7A"/>
    <property type="match status" value="1"/>
</dbReference>
<reference evidence="2 3" key="1">
    <citation type="journal article" date="2014" name="Int. J. Syst. Evol. Microbiol.">
        <title>Complete genome sequence of Corynebacterium casei LMG S-19264T (=DSM 44701T), isolated from a smear-ripened cheese.</title>
        <authorList>
            <consortium name="US DOE Joint Genome Institute (JGI-PGF)"/>
            <person name="Walter F."/>
            <person name="Albersmeier A."/>
            <person name="Kalinowski J."/>
            <person name="Ruckert C."/>
        </authorList>
    </citation>
    <scope>NUCLEOTIDE SEQUENCE [LARGE SCALE GENOMIC DNA]</scope>
    <source>
        <strain evidence="2 3">KCTC 23968</strain>
    </source>
</reference>
<keyword evidence="3" id="KW-1185">Reference proteome</keyword>
<dbReference type="PANTHER" id="PTHR45036">
    <property type="entry name" value="METHYLTRANSFERASE LIKE 7B"/>
    <property type="match status" value="1"/>
</dbReference>
<dbReference type="InterPro" id="IPR029063">
    <property type="entry name" value="SAM-dependent_MTases_sf"/>
</dbReference>
<keyword evidence="2" id="KW-0489">Methyltransferase</keyword>
<name>A0A918NI30_9PROT</name>
<dbReference type="SUPFAM" id="SSF53335">
    <property type="entry name" value="S-adenosyl-L-methionine-dependent methyltransferases"/>
    <property type="match status" value="1"/>
</dbReference>
<sequence length="203" mass="22305">MGFYSRHILPRCLDIACGVGPVEKQRAKVVPQARGQVVEIGIGSGLNLAHYDPSQITGVIGVDPDDHIWARSTERRAAVDFPIERIGLSGESIPLDDKTADTVVVTYSLCTIPDPVAALREMRRILRPDGEILFCEHGKAADPKISRWQSRIDPVWKKIAGGCHSGRDIPALFAQADLTIHDLKQGYIPGPKILGYNYWGRAT</sequence>
<dbReference type="AlphaFoldDB" id="A0A918NI30"/>
<evidence type="ECO:0000259" key="1">
    <source>
        <dbReference type="Pfam" id="PF08241"/>
    </source>
</evidence>
<feature type="domain" description="Methyltransferase type 11" evidence="1">
    <location>
        <begin position="38"/>
        <end position="134"/>
    </location>
</feature>
<dbReference type="RefSeq" id="WP_189584807.1">
    <property type="nucleotide sequence ID" value="NZ_BMYV01000002.1"/>
</dbReference>
<dbReference type="CDD" id="cd02440">
    <property type="entry name" value="AdoMet_MTases"/>
    <property type="match status" value="1"/>
</dbReference>
<dbReference type="Gene3D" id="3.40.50.150">
    <property type="entry name" value="Vaccinia Virus protein VP39"/>
    <property type="match status" value="1"/>
</dbReference>
<keyword evidence="2" id="KW-0808">Transferase</keyword>
<dbReference type="InterPro" id="IPR052356">
    <property type="entry name" value="Thiol_S-MT"/>
</dbReference>
<dbReference type="GO" id="GO:0008757">
    <property type="term" value="F:S-adenosylmethionine-dependent methyltransferase activity"/>
    <property type="evidence" value="ECO:0007669"/>
    <property type="project" value="InterPro"/>
</dbReference>
<dbReference type="GO" id="GO:0032259">
    <property type="term" value="P:methylation"/>
    <property type="evidence" value="ECO:0007669"/>
    <property type="project" value="UniProtKB-KW"/>
</dbReference>
<dbReference type="EMBL" id="BMYV01000002">
    <property type="protein sequence ID" value="GGX69124.1"/>
    <property type="molecule type" value="Genomic_DNA"/>
</dbReference>
<dbReference type="Pfam" id="PF08241">
    <property type="entry name" value="Methyltransf_11"/>
    <property type="match status" value="1"/>
</dbReference>
<protein>
    <submittedName>
        <fullName evidence="2">Phospholipid methyltransferase</fullName>
    </submittedName>
</protein>
<dbReference type="InterPro" id="IPR013216">
    <property type="entry name" value="Methyltransf_11"/>
</dbReference>
<gene>
    <name evidence="2" type="primary">pmtA</name>
    <name evidence="2" type="ORF">GCM10011309_18810</name>
</gene>
<organism evidence="2 3">
    <name type="scientific">Litorimonas cladophorae</name>
    <dbReference type="NCBI Taxonomy" id="1220491"/>
    <lineage>
        <taxon>Bacteria</taxon>
        <taxon>Pseudomonadati</taxon>
        <taxon>Pseudomonadota</taxon>
        <taxon>Alphaproteobacteria</taxon>
        <taxon>Maricaulales</taxon>
        <taxon>Robiginitomaculaceae</taxon>
    </lineage>
</organism>
<dbReference type="Proteomes" id="UP000600865">
    <property type="component" value="Unassembled WGS sequence"/>
</dbReference>
<evidence type="ECO:0000313" key="2">
    <source>
        <dbReference type="EMBL" id="GGX69124.1"/>
    </source>
</evidence>
<proteinExistence type="predicted"/>
<evidence type="ECO:0000313" key="3">
    <source>
        <dbReference type="Proteomes" id="UP000600865"/>
    </source>
</evidence>
<comment type="caution">
    <text evidence="2">The sequence shown here is derived from an EMBL/GenBank/DDBJ whole genome shotgun (WGS) entry which is preliminary data.</text>
</comment>
<accession>A0A918NI30</accession>